<dbReference type="RefSeq" id="XP_004228029.1">
    <property type="nucleotide sequence ID" value="XM_004227981.1"/>
</dbReference>
<dbReference type="InterPro" id="IPR008780">
    <property type="entry name" value="Plasmodium_Vir"/>
</dbReference>
<dbReference type="Pfam" id="PF05795">
    <property type="entry name" value="Plasmodium_Vir"/>
    <property type="match status" value="1"/>
</dbReference>
<reference evidence="1 2" key="1">
    <citation type="journal article" date="2012" name="Nat. Genet.">
        <title>Plasmodium cynomolgi genome sequences provide insight into Plasmodium vivax and the monkey malaria clade.</title>
        <authorList>
            <person name="Tachibana S."/>
            <person name="Sullivan S.A."/>
            <person name="Kawai S."/>
            <person name="Nakamura S."/>
            <person name="Kim H.R."/>
            <person name="Goto N."/>
            <person name="Arisue N."/>
            <person name="Palacpac N.M.Q."/>
            <person name="Honma H."/>
            <person name="Yagi M."/>
            <person name="Tougan T."/>
            <person name="Katakai Y."/>
            <person name="Kaneko O."/>
            <person name="Mita T."/>
            <person name="Kita K."/>
            <person name="Yasutomi Y."/>
            <person name="Sutton P.L."/>
            <person name="Shakhbatyan R."/>
            <person name="Horii T."/>
            <person name="Yasunaga T."/>
            <person name="Barnwell J.W."/>
            <person name="Escalante A.A."/>
            <person name="Carlton J.M."/>
            <person name="Tanabe K."/>
        </authorList>
    </citation>
    <scope>NUCLEOTIDE SEQUENCE [LARGE SCALE GENOMIC DNA]</scope>
    <source>
        <strain evidence="1 2">B</strain>
    </source>
</reference>
<name>K6UFB5_PLACD</name>
<evidence type="ECO:0000313" key="1">
    <source>
        <dbReference type="EMBL" id="GAB69811.1"/>
    </source>
</evidence>
<dbReference type="AlphaFoldDB" id="K6UFB5"/>
<dbReference type="VEuPathDB" id="PlasmoDB:PCYB_005600"/>
<protein>
    <recommendedName>
        <fullName evidence="3">CYIR protein</fullName>
    </recommendedName>
</protein>
<proteinExistence type="predicted"/>
<gene>
    <name evidence="1" type="ORF">PCYB_005600</name>
</gene>
<dbReference type="GeneID" id="14696353"/>
<dbReference type="EMBL" id="DF157879">
    <property type="protein sequence ID" value="GAB69811.1"/>
    <property type="molecule type" value="Genomic_DNA"/>
</dbReference>
<dbReference type="OrthoDB" id="389431at2759"/>
<dbReference type="Proteomes" id="UP000006319">
    <property type="component" value="Unassembled WGS sequence"/>
</dbReference>
<evidence type="ECO:0008006" key="3">
    <source>
        <dbReference type="Google" id="ProtNLM"/>
    </source>
</evidence>
<accession>K6UFB5</accession>
<dbReference type="KEGG" id="pcy:PCYB_005600"/>
<evidence type="ECO:0000313" key="2">
    <source>
        <dbReference type="Proteomes" id="UP000006319"/>
    </source>
</evidence>
<feature type="non-terminal residue" evidence="1">
    <location>
        <position position="1"/>
    </location>
</feature>
<keyword evidence="2" id="KW-1185">Reference proteome</keyword>
<organism evidence="1 2">
    <name type="scientific">Plasmodium cynomolgi (strain B)</name>
    <dbReference type="NCBI Taxonomy" id="1120755"/>
    <lineage>
        <taxon>Eukaryota</taxon>
        <taxon>Sar</taxon>
        <taxon>Alveolata</taxon>
        <taxon>Apicomplexa</taxon>
        <taxon>Aconoidasida</taxon>
        <taxon>Haemosporida</taxon>
        <taxon>Plasmodiidae</taxon>
        <taxon>Plasmodium</taxon>
        <taxon>Plasmodium (Plasmodium)</taxon>
    </lineage>
</organism>
<sequence length="220" mass="26672">EPFLKYIWNRYNFDENVAEIVDNSEFSSLCNKVDTDTYNHSNEPKNICIKFLRNLKELNNITKEDHLKRCSNIYYWLYYKIKEHNICVHTFKSIIAESNELIKQQQNIDGCYNDKLYENFDETENLVMLHIFNNNFHVIQELLNNECDSNKCSCKKFIKKCVDSYKHMRKKHCPTEKFASDKMHTCLPVNNFKEIMRHFFRRKIININFQNYLLKLLRIL</sequence>